<organism evidence="1 2">
    <name type="scientific">Avena sativa</name>
    <name type="common">Oat</name>
    <dbReference type="NCBI Taxonomy" id="4498"/>
    <lineage>
        <taxon>Eukaryota</taxon>
        <taxon>Viridiplantae</taxon>
        <taxon>Streptophyta</taxon>
        <taxon>Embryophyta</taxon>
        <taxon>Tracheophyta</taxon>
        <taxon>Spermatophyta</taxon>
        <taxon>Magnoliopsida</taxon>
        <taxon>Liliopsida</taxon>
        <taxon>Poales</taxon>
        <taxon>Poaceae</taxon>
        <taxon>BOP clade</taxon>
        <taxon>Pooideae</taxon>
        <taxon>Poodae</taxon>
        <taxon>Poeae</taxon>
        <taxon>Poeae Chloroplast Group 1 (Aveneae type)</taxon>
        <taxon>Aveninae</taxon>
        <taxon>Avena</taxon>
    </lineage>
</organism>
<evidence type="ECO:0000313" key="1">
    <source>
        <dbReference type="EnsemblPlants" id="AVESA.00010b.r2.1AG0027950.1.CDS.1"/>
    </source>
</evidence>
<reference evidence="1" key="2">
    <citation type="submission" date="2025-09" db="UniProtKB">
        <authorList>
            <consortium name="EnsemblPlants"/>
        </authorList>
    </citation>
    <scope>IDENTIFICATION</scope>
</reference>
<keyword evidence="2" id="KW-1185">Reference proteome</keyword>
<evidence type="ECO:0000313" key="2">
    <source>
        <dbReference type="Proteomes" id="UP001732700"/>
    </source>
</evidence>
<name>A0ACD5TC35_AVESA</name>
<protein>
    <submittedName>
        <fullName evidence="1">Uncharacterized protein</fullName>
    </submittedName>
</protein>
<dbReference type="EnsemblPlants" id="AVESA.00010b.r2.1AG0027950.1">
    <property type="protein sequence ID" value="AVESA.00010b.r2.1AG0027950.1.CDS.1"/>
    <property type="gene ID" value="AVESA.00010b.r2.1AG0027950"/>
</dbReference>
<reference evidence="1" key="1">
    <citation type="submission" date="2021-05" db="EMBL/GenBank/DDBJ databases">
        <authorList>
            <person name="Scholz U."/>
            <person name="Mascher M."/>
            <person name="Fiebig A."/>
        </authorList>
    </citation>
    <scope>NUCLEOTIDE SEQUENCE [LARGE SCALE GENOMIC DNA]</scope>
</reference>
<proteinExistence type="predicted"/>
<sequence length="281" mass="28890">MEMVNAAYKKALEAANAAAPNYKFPAFDAAFDKGIKEGLADRVIPERIMFSAMINKAIKDAYVATSGSAAAASEEERFSVFVSTLTEALRAMAASLDAHAVKPAAEEAVAGGAKDPACDRQIIGKIDAAVKAAADAAKEAPLSDKFLVFEATFSKALKDQMGPAYDENKTIPELNAAYKEAYKASVAATPVKRFDAFLKALTEYIMAMGKAAKAAAATKPAAEATTEPAAEEAAYKPAAEESAAKPAAEATTEPAAEAAAKPAAEEAAAQPAGGAVGGYNL</sequence>
<dbReference type="Proteomes" id="UP001732700">
    <property type="component" value="Chromosome 1A"/>
</dbReference>
<accession>A0ACD5TC35</accession>